<dbReference type="EnsemblPlants" id="MELO3C032877.2.1">
    <property type="protein sequence ID" value="MELO3C032877.2.1"/>
    <property type="gene ID" value="MELO3C032877.2"/>
</dbReference>
<accession>A0A9I9EF32</accession>
<evidence type="ECO:0000313" key="4">
    <source>
        <dbReference type="EnsemblPlants" id="MELO3C032877.2.1"/>
    </source>
</evidence>
<dbReference type="GO" id="GO:0009451">
    <property type="term" value="P:RNA modification"/>
    <property type="evidence" value="ECO:0007669"/>
    <property type="project" value="InterPro"/>
</dbReference>
<dbReference type="InterPro" id="IPR046960">
    <property type="entry name" value="PPR_At4g14850-like_plant"/>
</dbReference>
<name>A0A9I9EF32_CUCME</name>
<evidence type="ECO:0000256" key="3">
    <source>
        <dbReference type="SAM" id="MobiDB-lite"/>
    </source>
</evidence>
<dbReference type="FunFam" id="1.25.40.10:FF:000790">
    <property type="entry name" value="Pentatricopeptide repeat-containing protein"/>
    <property type="match status" value="1"/>
</dbReference>
<dbReference type="Pfam" id="PF13041">
    <property type="entry name" value="PPR_2"/>
    <property type="match status" value="1"/>
</dbReference>
<protein>
    <recommendedName>
        <fullName evidence="5">Pentatricopeptide repeat-containing protein</fullName>
    </recommendedName>
</protein>
<dbReference type="PANTHER" id="PTHR47926:SF452">
    <property type="entry name" value="PENTATRICOPEPTIDE REPEAT-CONTAINING PROTEIN"/>
    <property type="match status" value="1"/>
</dbReference>
<dbReference type="InterPro" id="IPR011990">
    <property type="entry name" value="TPR-like_helical_dom_sf"/>
</dbReference>
<dbReference type="Gramene" id="MELO3C032877.2.1">
    <property type="protein sequence ID" value="MELO3C032877.2.1"/>
    <property type="gene ID" value="MELO3C032877.2"/>
</dbReference>
<feature type="repeat" description="PPR" evidence="2">
    <location>
        <begin position="286"/>
        <end position="320"/>
    </location>
</feature>
<sequence length="513" mass="57825">MLVNLLLNPSCRQFAFSAKGFNSWALRIRNAPSLHKALAIFSQMHRQSVPHDSFSILFMLKACASSNNLSILHHLHAHITKLGFTTHVFVATSLLHSYVLHSFQLARLVFDEMPHKNSVTWNTMISGYSKTGDVHTARQLFDRMPSRDLASWSAMIAAYINNRNYRVALLLFQDMIINGINPDQMAAGSILNGCAHMGSLGSLAGKSVHGFVVKNRWELNLELGTVLVHMYAKCGLLKYACQIFHLMSERNVRTWTALICGLAHHGCCKEALALFETMRHEGVEPNELTFTGVLSACVHAGLVQEGRKYFNMIEEYGLEIRIQHYGCFVDLLGRSGLLEEAYGVIKSMRFEPNVIVWSSLLSACKQHKSFDLAERVIEHILEKTEPNNHGGVYSLVSDLYVLQEKWDDAENIRNLLNQKVRKVRAYSLIRINGLERKTDKEEQENKKKGLNKPKSSSRPALYSFTRRVAQGWARNKTGPLCGTLHVVTVATVNPTSFYPLHRSRANQRCEGGS</sequence>
<dbReference type="Pfam" id="PF01535">
    <property type="entry name" value="PPR"/>
    <property type="match status" value="4"/>
</dbReference>
<dbReference type="InterPro" id="IPR002885">
    <property type="entry name" value="PPR_rpt"/>
</dbReference>
<dbReference type="AlphaFoldDB" id="A0A9I9EF32"/>
<dbReference type="Gene3D" id="1.25.40.10">
    <property type="entry name" value="Tetratricopeptide repeat domain"/>
    <property type="match status" value="3"/>
</dbReference>
<feature type="compositionally biased region" description="Basic and acidic residues" evidence="3">
    <location>
        <begin position="437"/>
        <end position="447"/>
    </location>
</feature>
<proteinExistence type="predicted"/>
<dbReference type="GO" id="GO:0003723">
    <property type="term" value="F:RNA binding"/>
    <property type="evidence" value="ECO:0007669"/>
    <property type="project" value="InterPro"/>
</dbReference>
<evidence type="ECO:0000256" key="2">
    <source>
        <dbReference type="PROSITE-ProRule" id="PRU00708"/>
    </source>
</evidence>
<feature type="region of interest" description="Disordered" evidence="3">
    <location>
        <begin position="437"/>
        <end position="458"/>
    </location>
</feature>
<keyword evidence="1" id="KW-0677">Repeat</keyword>
<feature type="repeat" description="PPR" evidence="2">
    <location>
        <begin position="117"/>
        <end position="151"/>
    </location>
</feature>
<dbReference type="NCBIfam" id="TIGR00756">
    <property type="entry name" value="PPR"/>
    <property type="match status" value="4"/>
</dbReference>
<evidence type="ECO:0008006" key="5">
    <source>
        <dbReference type="Google" id="ProtNLM"/>
    </source>
</evidence>
<organism evidence="4">
    <name type="scientific">Cucumis melo</name>
    <name type="common">Muskmelon</name>
    <dbReference type="NCBI Taxonomy" id="3656"/>
    <lineage>
        <taxon>Eukaryota</taxon>
        <taxon>Viridiplantae</taxon>
        <taxon>Streptophyta</taxon>
        <taxon>Embryophyta</taxon>
        <taxon>Tracheophyta</taxon>
        <taxon>Spermatophyta</taxon>
        <taxon>Magnoliopsida</taxon>
        <taxon>eudicotyledons</taxon>
        <taxon>Gunneridae</taxon>
        <taxon>Pentapetalae</taxon>
        <taxon>rosids</taxon>
        <taxon>fabids</taxon>
        <taxon>Cucurbitales</taxon>
        <taxon>Cucurbitaceae</taxon>
        <taxon>Benincaseae</taxon>
        <taxon>Cucumis</taxon>
    </lineage>
</organism>
<feature type="repeat" description="PPR" evidence="2">
    <location>
        <begin position="251"/>
        <end position="285"/>
    </location>
</feature>
<dbReference type="PANTHER" id="PTHR47926">
    <property type="entry name" value="PENTATRICOPEPTIDE REPEAT-CONTAINING PROTEIN"/>
    <property type="match status" value="1"/>
</dbReference>
<dbReference type="PROSITE" id="PS51375">
    <property type="entry name" value="PPR"/>
    <property type="match status" value="3"/>
</dbReference>
<reference evidence="4" key="1">
    <citation type="submission" date="2023-03" db="UniProtKB">
        <authorList>
            <consortium name="EnsemblPlants"/>
        </authorList>
    </citation>
    <scope>IDENTIFICATION</scope>
</reference>
<dbReference type="FunFam" id="1.25.40.10:FF:000348">
    <property type="entry name" value="Pentatricopeptide repeat-containing protein chloroplastic"/>
    <property type="match status" value="1"/>
</dbReference>
<evidence type="ECO:0000256" key="1">
    <source>
        <dbReference type="ARBA" id="ARBA00022737"/>
    </source>
</evidence>